<evidence type="ECO:0000256" key="2">
    <source>
        <dbReference type="ARBA" id="ARBA00022980"/>
    </source>
</evidence>
<proteinExistence type="inferred from homology"/>
<dbReference type="GO" id="GO:0003735">
    <property type="term" value="F:structural constituent of ribosome"/>
    <property type="evidence" value="ECO:0007669"/>
    <property type="project" value="InterPro"/>
</dbReference>
<keyword evidence="2 4" id="KW-0689">Ribosomal protein</keyword>
<dbReference type="GO" id="GO:0019843">
    <property type="term" value="F:rRNA binding"/>
    <property type="evidence" value="ECO:0007669"/>
    <property type="project" value="UniProtKB-UniRule"/>
</dbReference>
<keyword evidence="4" id="KW-0694">RNA-binding</keyword>
<comment type="similarity">
    <text evidence="1 4 5">Belongs to the universal ribosomal protein uL15 family.</text>
</comment>
<protein>
    <recommendedName>
        <fullName evidence="4">Large ribosomal subunit protein uL15</fullName>
    </recommendedName>
</protein>
<accession>A0A6L5Y9X6</accession>
<evidence type="ECO:0000313" key="9">
    <source>
        <dbReference type="Proteomes" id="UP000473699"/>
    </source>
</evidence>
<dbReference type="PROSITE" id="PS00475">
    <property type="entry name" value="RIBOSOMAL_L15"/>
    <property type="match status" value="1"/>
</dbReference>
<comment type="caution">
    <text evidence="8">The sequence shown here is derived from an EMBL/GenBank/DDBJ whole genome shotgun (WGS) entry which is preliminary data.</text>
</comment>
<evidence type="ECO:0000256" key="5">
    <source>
        <dbReference type="RuleBase" id="RU003888"/>
    </source>
</evidence>
<dbReference type="PANTHER" id="PTHR12934">
    <property type="entry name" value="50S RIBOSOMAL PROTEIN L15"/>
    <property type="match status" value="1"/>
</dbReference>
<comment type="function">
    <text evidence="4">Binds to the 23S rRNA.</text>
</comment>
<keyword evidence="3 4" id="KW-0687">Ribonucleoprotein</keyword>
<evidence type="ECO:0000256" key="4">
    <source>
        <dbReference type="HAMAP-Rule" id="MF_01341"/>
    </source>
</evidence>
<dbReference type="InterPro" id="IPR005749">
    <property type="entry name" value="Ribosomal_uL15_bac-type"/>
</dbReference>
<dbReference type="Gene3D" id="3.100.10.10">
    <property type="match status" value="1"/>
</dbReference>
<dbReference type="GeneID" id="90985580"/>
<dbReference type="Proteomes" id="UP000473699">
    <property type="component" value="Unassembled WGS sequence"/>
</dbReference>
<dbReference type="SUPFAM" id="SSF52080">
    <property type="entry name" value="Ribosomal proteins L15p and L18e"/>
    <property type="match status" value="1"/>
</dbReference>
<comment type="subunit">
    <text evidence="4">Part of the 50S ribosomal subunit.</text>
</comment>
<feature type="compositionally biased region" description="Gly residues" evidence="6">
    <location>
        <begin position="21"/>
        <end position="37"/>
    </location>
</feature>
<evidence type="ECO:0000256" key="1">
    <source>
        <dbReference type="ARBA" id="ARBA00007320"/>
    </source>
</evidence>
<feature type="region of interest" description="Disordered" evidence="6">
    <location>
        <begin position="17"/>
        <end position="45"/>
    </location>
</feature>
<evidence type="ECO:0000256" key="3">
    <source>
        <dbReference type="ARBA" id="ARBA00023274"/>
    </source>
</evidence>
<keyword evidence="4" id="KW-0699">rRNA-binding</keyword>
<dbReference type="InterPro" id="IPR021131">
    <property type="entry name" value="Ribosomal_uL15/eL18"/>
</dbReference>
<organism evidence="8 9">
    <name type="scientific">Pyramidobacter porci</name>
    <dbReference type="NCBI Taxonomy" id="2605789"/>
    <lineage>
        <taxon>Bacteria</taxon>
        <taxon>Thermotogati</taxon>
        <taxon>Synergistota</taxon>
        <taxon>Synergistia</taxon>
        <taxon>Synergistales</taxon>
        <taxon>Dethiosulfovibrionaceae</taxon>
        <taxon>Pyramidobacter</taxon>
    </lineage>
</organism>
<dbReference type="Pfam" id="PF00828">
    <property type="entry name" value="Ribosomal_L27A"/>
    <property type="match status" value="1"/>
</dbReference>
<dbReference type="RefSeq" id="WP_009165406.1">
    <property type="nucleotide sequence ID" value="NZ_JAXDZJ010000048.1"/>
</dbReference>
<dbReference type="InterPro" id="IPR036227">
    <property type="entry name" value="Ribosomal_uL15/eL18_sf"/>
</dbReference>
<dbReference type="InterPro" id="IPR030878">
    <property type="entry name" value="Ribosomal_uL15"/>
</dbReference>
<gene>
    <name evidence="4" type="primary">rplO</name>
    <name evidence="8" type="ORF">FYJ74_01965</name>
</gene>
<dbReference type="GO" id="GO:0022625">
    <property type="term" value="C:cytosolic large ribosomal subunit"/>
    <property type="evidence" value="ECO:0007669"/>
    <property type="project" value="TreeGrafter"/>
</dbReference>
<evidence type="ECO:0000256" key="6">
    <source>
        <dbReference type="SAM" id="MobiDB-lite"/>
    </source>
</evidence>
<reference evidence="8 9" key="1">
    <citation type="submission" date="2019-08" db="EMBL/GenBank/DDBJ databases">
        <title>In-depth cultivation of the pig gut microbiome towards novel bacterial diversity and tailored functional studies.</title>
        <authorList>
            <person name="Wylensek D."/>
            <person name="Hitch T.C.A."/>
            <person name="Clavel T."/>
        </authorList>
    </citation>
    <scope>NUCLEOTIDE SEQUENCE [LARGE SCALE GENOMIC DNA]</scope>
    <source>
        <strain evidence="8 9">SM-530-WT-4B</strain>
    </source>
</reference>
<keyword evidence="9" id="KW-1185">Reference proteome</keyword>
<dbReference type="NCBIfam" id="TIGR01071">
    <property type="entry name" value="rplO_bact"/>
    <property type="match status" value="1"/>
</dbReference>
<dbReference type="AlphaFoldDB" id="A0A6L5Y9X6"/>
<dbReference type="HAMAP" id="MF_01341">
    <property type="entry name" value="Ribosomal_uL15"/>
    <property type="match status" value="1"/>
</dbReference>
<feature type="domain" description="Large ribosomal subunit protein uL15/eL18" evidence="7">
    <location>
        <begin position="79"/>
        <end position="146"/>
    </location>
</feature>
<evidence type="ECO:0000259" key="7">
    <source>
        <dbReference type="Pfam" id="PF00828"/>
    </source>
</evidence>
<dbReference type="PANTHER" id="PTHR12934:SF11">
    <property type="entry name" value="LARGE RIBOSOMAL SUBUNIT PROTEIN UL15M"/>
    <property type="match status" value="1"/>
</dbReference>
<dbReference type="GO" id="GO:0006412">
    <property type="term" value="P:translation"/>
    <property type="evidence" value="ECO:0007669"/>
    <property type="project" value="UniProtKB-UniRule"/>
</dbReference>
<dbReference type="EMBL" id="VUNH01000002">
    <property type="protein sequence ID" value="MST54818.1"/>
    <property type="molecule type" value="Genomic_DNA"/>
</dbReference>
<evidence type="ECO:0000313" key="8">
    <source>
        <dbReference type="EMBL" id="MST54818.1"/>
    </source>
</evidence>
<name>A0A6L5Y9X6_9BACT</name>
<dbReference type="InterPro" id="IPR001196">
    <property type="entry name" value="Ribosomal_uL15_CS"/>
</dbReference>
<sequence length="148" mass="15527">MNLSDLRPAEGAKHKAKRVGCGIGSGNGKTAGRGTKGYGSRAGSAIRPGFEGGQMPLVRRTPKRGFNNYNFAKVYQIANLGDIAEIFKEGAVITVNELFAYGLVRNMDTPVKILGDGELDKPLTIKAEAFSKSAAQKIAAAGGTAEVI</sequence>